<dbReference type="PANTHER" id="PTHR48043">
    <property type="entry name" value="EG:EG0003.4 PROTEIN-RELATED"/>
    <property type="match status" value="1"/>
</dbReference>
<keyword evidence="9" id="KW-1185">Reference proteome</keyword>
<dbReference type="FunFam" id="3.40.50.2000:FF:000021">
    <property type="entry name" value="UDP-glucuronosyltransferase"/>
    <property type="match status" value="1"/>
</dbReference>
<gene>
    <name evidence="8" type="ORF">DICVIV_06859</name>
</gene>
<proteinExistence type="inferred from homology"/>
<comment type="catalytic activity">
    <reaction evidence="5 7">
        <text>glucuronate acceptor + UDP-alpha-D-glucuronate = acceptor beta-D-glucuronoside + UDP + H(+)</text>
        <dbReference type="Rhea" id="RHEA:21032"/>
        <dbReference type="ChEBI" id="CHEBI:15378"/>
        <dbReference type="ChEBI" id="CHEBI:58052"/>
        <dbReference type="ChEBI" id="CHEBI:58223"/>
        <dbReference type="ChEBI" id="CHEBI:132367"/>
        <dbReference type="ChEBI" id="CHEBI:132368"/>
        <dbReference type="EC" id="2.4.1.17"/>
    </reaction>
</comment>
<protein>
    <recommendedName>
        <fullName evidence="7">UDP-glucuronosyltransferase</fullName>
        <ecNumber evidence="7">2.4.1.17</ecNumber>
    </recommendedName>
</protein>
<keyword evidence="2 6" id="KW-0328">Glycosyltransferase</keyword>
<dbReference type="AlphaFoldDB" id="A0A0D8XRB7"/>
<dbReference type="SUPFAM" id="SSF53756">
    <property type="entry name" value="UDP-Glycosyltransferase/glycogen phosphorylase"/>
    <property type="match status" value="1"/>
</dbReference>
<evidence type="ECO:0000256" key="7">
    <source>
        <dbReference type="RuleBase" id="RU362059"/>
    </source>
</evidence>
<name>A0A0D8XRB7_DICVI</name>
<evidence type="ECO:0000256" key="3">
    <source>
        <dbReference type="ARBA" id="ARBA00022679"/>
    </source>
</evidence>
<dbReference type="OrthoDB" id="5835829at2759"/>
<evidence type="ECO:0000256" key="2">
    <source>
        <dbReference type="ARBA" id="ARBA00022676"/>
    </source>
</evidence>
<reference evidence="8 9" key="1">
    <citation type="submission" date="2013-11" db="EMBL/GenBank/DDBJ databases">
        <title>Draft genome of the bovine lungworm Dictyocaulus viviparus.</title>
        <authorList>
            <person name="Mitreva M."/>
        </authorList>
    </citation>
    <scope>NUCLEOTIDE SEQUENCE [LARGE SCALE GENOMIC DNA]</scope>
    <source>
        <strain evidence="8 9">HannoverDv2000</strain>
    </source>
</reference>
<reference evidence="9" key="2">
    <citation type="journal article" date="2016" name="Sci. Rep.">
        <title>Dictyocaulus viviparus genome, variome and transcriptome elucidate lungworm biology and support future intervention.</title>
        <authorList>
            <person name="McNulty S.N."/>
            <person name="Strube C."/>
            <person name="Rosa B.A."/>
            <person name="Martin J.C."/>
            <person name="Tyagi R."/>
            <person name="Choi Y.J."/>
            <person name="Wang Q."/>
            <person name="Hallsworth Pepin K."/>
            <person name="Zhang X."/>
            <person name="Ozersky P."/>
            <person name="Wilson R.K."/>
            <person name="Sternberg P.W."/>
            <person name="Gasser R.B."/>
            <person name="Mitreva M."/>
        </authorList>
    </citation>
    <scope>NUCLEOTIDE SEQUENCE [LARGE SCALE GENOMIC DNA]</scope>
    <source>
        <strain evidence="9">HannoverDv2000</strain>
    </source>
</reference>
<evidence type="ECO:0000313" key="9">
    <source>
        <dbReference type="Proteomes" id="UP000053766"/>
    </source>
</evidence>
<dbReference type="EC" id="2.4.1.17" evidence="7"/>
<dbReference type="PROSITE" id="PS00375">
    <property type="entry name" value="UDPGT"/>
    <property type="match status" value="1"/>
</dbReference>
<evidence type="ECO:0000256" key="1">
    <source>
        <dbReference type="ARBA" id="ARBA00009995"/>
    </source>
</evidence>
<dbReference type="Pfam" id="PF00201">
    <property type="entry name" value="UDPGT"/>
    <property type="match status" value="1"/>
</dbReference>
<dbReference type="GO" id="GO:0015020">
    <property type="term" value="F:glucuronosyltransferase activity"/>
    <property type="evidence" value="ECO:0007669"/>
    <property type="project" value="UniProtKB-EC"/>
</dbReference>
<keyword evidence="3 6" id="KW-0808">Transferase</keyword>
<dbReference type="Proteomes" id="UP000053766">
    <property type="component" value="Unassembled WGS sequence"/>
</dbReference>
<feature type="non-terminal residue" evidence="8">
    <location>
        <position position="512"/>
    </location>
</feature>
<dbReference type="InterPro" id="IPR050271">
    <property type="entry name" value="UDP-glycosyltransferase"/>
</dbReference>
<dbReference type="Gene3D" id="3.40.50.2000">
    <property type="entry name" value="Glycogen Phosphorylase B"/>
    <property type="match status" value="1"/>
</dbReference>
<keyword evidence="4" id="KW-0732">Signal</keyword>
<dbReference type="CDD" id="cd03784">
    <property type="entry name" value="GT1_Gtf-like"/>
    <property type="match status" value="1"/>
</dbReference>
<evidence type="ECO:0000256" key="4">
    <source>
        <dbReference type="ARBA" id="ARBA00022729"/>
    </source>
</evidence>
<accession>A0A0D8XRB7</accession>
<dbReference type="GO" id="GO:0016020">
    <property type="term" value="C:membrane"/>
    <property type="evidence" value="ECO:0007669"/>
    <property type="project" value="UniProtKB-SubCell"/>
</dbReference>
<dbReference type="InterPro" id="IPR035595">
    <property type="entry name" value="UDP_glycos_trans_CS"/>
</dbReference>
<evidence type="ECO:0000313" key="8">
    <source>
        <dbReference type="EMBL" id="KJH47050.1"/>
    </source>
</evidence>
<evidence type="ECO:0000256" key="6">
    <source>
        <dbReference type="RuleBase" id="RU003718"/>
    </source>
</evidence>
<evidence type="ECO:0000256" key="5">
    <source>
        <dbReference type="ARBA" id="ARBA00047475"/>
    </source>
</evidence>
<dbReference type="PANTHER" id="PTHR48043:SF143">
    <property type="entry name" value="UDP-GLUCURONOSYLTRANSFERASE"/>
    <property type="match status" value="1"/>
</dbReference>
<organism evidence="8 9">
    <name type="scientific">Dictyocaulus viviparus</name>
    <name type="common">Bovine lungworm</name>
    <dbReference type="NCBI Taxonomy" id="29172"/>
    <lineage>
        <taxon>Eukaryota</taxon>
        <taxon>Metazoa</taxon>
        <taxon>Ecdysozoa</taxon>
        <taxon>Nematoda</taxon>
        <taxon>Chromadorea</taxon>
        <taxon>Rhabditida</taxon>
        <taxon>Rhabditina</taxon>
        <taxon>Rhabditomorpha</taxon>
        <taxon>Strongyloidea</taxon>
        <taxon>Metastrongylidae</taxon>
        <taxon>Dictyocaulus</taxon>
    </lineage>
</organism>
<dbReference type="EMBL" id="KN716322">
    <property type="protein sequence ID" value="KJH47050.1"/>
    <property type="molecule type" value="Genomic_DNA"/>
</dbReference>
<dbReference type="InterPro" id="IPR002213">
    <property type="entry name" value="UDP_glucos_trans"/>
</dbReference>
<comment type="similarity">
    <text evidence="1 6">Belongs to the UDP-glycosyltransferase family.</text>
</comment>
<dbReference type="STRING" id="29172.A0A0D8XRB7"/>
<sequence>MLDFLLLTMLMRCVKLTWILLWMLFYLDITINAGKILVYSPSYSHSHLISNGRIADTLVNAGHDVVMFIPEYLSSTTKFSGSKLAKIIRMNNISSRYDEGLLGGETEMMRQKNLNFASRLAFEHIGYEMCAALLDRRNELDELRNYGFDVAFAEQIEFCGIGVIRYLGIKNLLWISTTPIMDAVSYDLGIPAPPSYVPTIEENDNGDVMTLWQRAYNFYMYIGAIYIHRKGTDMITKIFKKFDPNFPNVREIAANASLCFVNVDEMFDLPRPIIHKTIYIGGLGIKQPKKLDQKFSNLMEKGRKGVIIVSMGTIAPFHGFTDITKIAFANVFRSMPDYHFILKIAKDDVTTASFLEDVPNSDLVEWLPQSDILAHPRLKLFIMHGGINGVMEAMLRAVPVIVIPIFADQFRNGRNVEKRGAGKVILKLDLTEITIRNTIRDVIENESYKANAVRLSKLMSEKPFTAEERLVKWTDFAVRHGVLDVLHVQGSRMNFIQYHNLDVFTVAIVLLW</sequence>
<comment type="subcellular location">
    <subcellularLocation>
        <location evidence="7">Membrane</location>
        <topology evidence="7">Single-pass membrane protein</topology>
    </subcellularLocation>
</comment>